<keyword evidence="3" id="KW-0378">Hydrolase</keyword>
<organism evidence="6 7">
    <name type="scientific">Hafnia psychrotolerans</name>
    <dbReference type="NCBI Taxonomy" id="1477018"/>
    <lineage>
        <taxon>Bacteria</taxon>
        <taxon>Pseudomonadati</taxon>
        <taxon>Pseudomonadota</taxon>
        <taxon>Gammaproteobacteria</taxon>
        <taxon>Enterobacterales</taxon>
        <taxon>Hafniaceae</taxon>
        <taxon>Hafnia</taxon>
    </lineage>
</organism>
<dbReference type="Proteomes" id="UP000627464">
    <property type="component" value="Unassembled WGS sequence"/>
</dbReference>
<dbReference type="Gene3D" id="2.60.40.10">
    <property type="entry name" value="Immunoglobulins"/>
    <property type="match status" value="1"/>
</dbReference>
<evidence type="ECO:0000313" key="7">
    <source>
        <dbReference type="Proteomes" id="UP000627464"/>
    </source>
</evidence>
<comment type="caution">
    <text evidence="6">The sequence shown here is derived from an EMBL/GenBank/DDBJ whole genome shotgun (WGS) entry which is preliminary data.</text>
</comment>
<evidence type="ECO:0000256" key="4">
    <source>
        <dbReference type="ARBA" id="ARBA00024201"/>
    </source>
</evidence>
<accession>A0ABQ1FVQ8</accession>
<evidence type="ECO:0000256" key="1">
    <source>
        <dbReference type="ARBA" id="ARBA00004496"/>
    </source>
</evidence>
<dbReference type="InterPro" id="IPR014756">
    <property type="entry name" value="Ig_E-set"/>
</dbReference>
<gene>
    <name evidence="6" type="ORF">GCM10011328_00860</name>
</gene>
<dbReference type="Pfam" id="PF11806">
    <property type="entry name" value="Enterochelin_N"/>
    <property type="match status" value="1"/>
</dbReference>
<reference evidence="7" key="1">
    <citation type="journal article" date="2019" name="Int. J. Syst. Evol. Microbiol.">
        <title>The Global Catalogue of Microorganisms (GCM) 10K type strain sequencing project: providing services to taxonomists for standard genome sequencing and annotation.</title>
        <authorList>
            <consortium name="The Broad Institute Genomics Platform"/>
            <consortium name="The Broad Institute Genome Sequencing Center for Infectious Disease"/>
            <person name="Wu L."/>
            <person name="Ma J."/>
        </authorList>
    </citation>
    <scope>NUCLEOTIDE SEQUENCE [LARGE SCALE GENOMIC DNA]</scope>
    <source>
        <strain evidence="7">CGMCC 1.12806</strain>
    </source>
</reference>
<name>A0ABQ1FVQ8_9GAMM</name>
<dbReference type="Pfam" id="PF00756">
    <property type="entry name" value="Esterase"/>
    <property type="match status" value="1"/>
</dbReference>
<feature type="domain" description="Enterochelin esterase N-terminal" evidence="5">
    <location>
        <begin position="45"/>
        <end position="176"/>
    </location>
</feature>
<evidence type="ECO:0000256" key="3">
    <source>
        <dbReference type="ARBA" id="ARBA00022801"/>
    </source>
</evidence>
<protein>
    <submittedName>
        <fullName evidence="6">Enterochelin esterase</fullName>
    </submittedName>
</protein>
<evidence type="ECO:0000313" key="6">
    <source>
        <dbReference type="EMBL" id="GGA30160.1"/>
    </source>
</evidence>
<dbReference type="PANTHER" id="PTHR48098:SF3">
    <property type="entry name" value="IRON(III) ENTEROBACTIN ESTERASE"/>
    <property type="match status" value="1"/>
</dbReference>
<dbReference type="Gene3D" id="3.40.50.1820">
    <property type="entry name" value="alpha/beta hydrolase"/>
    <property type="match status" value="1"/>
</dbReference>
<comment type="subcellular location">
    <subcellularLocation>
        <location evidence="1">Cytoplasm</location>
    </subcellularLocation>
</comment>
<dbReference type="EMBL" id="BMFZ01000001">
    <property type="protein sequence ID" value="GGA30160.1"/>
    <property type="molecule type" value="Genomic_DNA"/>
</dbReference>
<dbReference type="InterPro" id="IPR021764">
    <property type="entry name" value="Enterochelin_esterase_N"/>
</dbReference>
<dbReference type="InterPro" id="IPR029058">
    <property type="entry name" value="AB_hydrolase_fold"/>
</dbReference>
<dbReference type="InterPro" id="IPR050583">
    <property type="entry name" value="Mycobacterial_A85_antigen"/>
</dbReference>
<dbReference type="NCBIfam" id="NF007758">
    <property type="entry name" value="PRK10439.1"/>
    <property type="match status" value="1"/>
</dbReference>
<keyword evidence="7" id="KW-1185">Reference proteome</keyword>
<dbReference type="SUPFAM" id="SSF53474">
    <property type="entry name" value="alpha/beta-Hydrolases"/>
    <property type="match status" value="1"/>
</dbReference>
<evidence type="ECO:0000259" key="5">
    <source>
        <dbReference type="Pfam" id="PF11806"/>
    </source>
</evidence>
<sequence>MLEMESESESGAQLSSRYAGSNRWWLDIARRGTPWIEPSKPGHWKVTFFWRDPQGNEFTSACQHVWINITGKTDHHQTALPQSLQRLTGTDVWFWQTDIEAGWRGSYSFMPVTESHPFIPPSDDPHANMMALRHWWSDRFTTSTHDILNAHRSWSGGRGHRVSGLHMPDALPQSVWRDFDNFATGCGRCTPAPPTLLQKQQWHSPRLGNSRTVWVYTTGDSDPTSRPLAILLDGQFWSQEMPVWEPLHQLTEQGKLPEAVYLLIEAIDIEHRSRELTCNADFWLAVQEELLPQLRVWAPYRDSPDTTLVAGQSFGGLSALYACLHWPQTFGCALSQSGSFWWPQRQIQQAEPSEDQSGWLLRQIEQGVGQAASLKIFMEAGVHERLIHRMNGELVKRLQQTSHQLHYRDVVGGHDALCWRGGLMDGLAMLWSPHFVVTTAAVREVEGVCDGKP</sequence>
<proteinExistence type="inferred from homology"/>
<dbReference type="SUPFAM" id="SSF81296">
    <property type="entry name" value="E set domains"/>
    <property type="match status" value="1"/>
</dbReference>
<dbReference type="PANTHER" id="PTHR48098">
    <property type="entry name" value="ENTEROCHELIN ESTERASE-RELATED"/>
    <property type="match status" value="1"/>
</dbReference>
<comment type="similarity">
    <text evidence="4">Belongs to the Fes family.</text>
</comment>
<evidence type="ECO:0000256" key="2">
    <source>
        <dbReference type="ARBA" id="ARBA00022490"/>
    </source>
</evidence>
<dbReference type="InterPro" id="IPR013783">
    <property type="entry name" value="Ig-like_fold"/>
</dbReference>
<dbReference type="InterPro" id="IPR000801">
    <property type="entry name" value="Esterase-like"/>
</dbReference>
<keyword evidence="2" id="KW-0963">Cytoplasm</keyword>